<keyword evidence="2" id="KW-1185">Reference proteome</keyword>
<sequence length="107" mass="12251">MCLLLRAPTNQAQFHHILVGHVFHLLWLFKLKVSHMRSGCFKGFMYQSSLPALLERWCRQVLAVNPQQSGLPPRIPPDWFAGGYPLRAAYTLTLAFRNITHIDGHLS</sequence>
<dbReference type="AlphaFoldDB" id="A0ABD0LAA5"/>
<reference evidence="1 2" key="1">
    <citation type="journal article" date="2023" name="Sci. Data">
        <title>Genome assembly of the Korean intertidal mud-creeper Batillaria attramentaria.</title>
        <authorList>
            <person name="Patra A.K."/>
            <person name="Ho P.T."/>
            <person name="Jun S."/>
            <person name="Lee S.J."/>
            <person name="Kim Y."/>
            <person name="Won Y.J."/>
        </authorList>
    </citation>
    <scope>NUCLEOTIDE SEQUENCE [LARGE SCALE GENOMIC DNA]</scope>
    <source>
        <strain evidence="1">Wonlab-2016</strain>
    </source>
</reference>
<organism evidence="1 2">
    <name type="scientific">Batillaria attramentaria</name>
    <dbReference type="NCBI Taxonomy" id="370345"/>
    <lineage>
        <taxon>Eukaryota</taxon>
        <taxon>Metazoa</taxon>
        <taxon>Spiralia</taxon>
        <taxon>Lophotrochozoa</taxon>
        <taxon>Mollusca</taxon>
        <taxon>Gastropoda</taxon>
        <taxon>Caenogastropoda</taxon>
        <taxon>Sorbeoconcha</taxon>
        <taxon>Cerithioidea</taxon>
        <taxon>Batillariidae</taxon>
        <taxon>Batillaria</taxon>
    </lineage>
</organism>
<evidence type="ECO:0000313" key="1">
    <source>
        <dbReference type="EMBL" id="KAK7496275.1"/>
    </source>
</evidence>
<proteinExistence type="predicted"/>
<evidence type="ECO:0000313" key="2">
    <source>
        <dbReference type="Proteomes" id="UP001519460"/>
    </source>
</evidence>
<dbReference type="EMBL" id="JACVVK020000068">
    <property type="protein sequence ID" value="KAK7496275.1"/>
    <property type="molecule type" value="Genomic_DNA"/>
</dbReference>
<name>A0ABD0LAA5_9CAEN</name>
<accession>A0ABD0LAA5</accession>
<dbReference type="Proteomes" id="UP001519460">
    <property type="component" value="Unassembled WGS sequence"/>
</dbReference>
<protein>
    <submittedName>
        <fullName evidence="1">Uncharacterized protein</fullName>
    </submittedName>
</protein>
<gene>
    <name evidence="1" type="ORF">BaRGS_00012440</name>
</gene>
<comment type="caution">
    <text evidence="1">The sequence shown here is derived from an EMBL/GenBank/DDBJ whole genome shotgun (WGS) entry which is preliminary data.</text>
</comment>